<dbReference type="RefSeq" id="XP_024725605.1">
    <property type="nucleotide sequence ID" value="XM_024867276.1"/>
</dbReference>
<dbReference type="OrthoDB" id="4203030at2759"/>
<name>A0A2T3BF79_AMORE</name>
<reference evidence="2 3" key="1">
    <citation type="journal article" date="2018" name="New Phytol.">
        <title>Comparative genomics and transcriptomics depict ericoid mycorrhizal fungi as versatile saprotrophs and plant mutualists.</title>
        <authorList>
            <person name="Martino E."/>
            <person name="Morin E."/>
            <person name="Grelet G.A."/>
            <person name="Kuo A."/>
            <person name="Kohler A."/>
            <person name="Daghino S."/>
            <person name="Barry K.W."/>
            <person name="Cichocki N."/>
            <person name="Clum A."/>
            <person name="Dockter R.B."/>
            <person name="Hainaut M."/>
            <person name="Kuo R.C."/>
            <person name="LaButti K."/>
            <person name="Lindahl B.D."/>
            <person name="Lindquist E.A."/>
            <person name="Lipzen A."/>
            <person name="Khouja H.R."/>
            <person name="Magnuson J."/>
            <person name="Murat C."/>
            <person name="Ohm R.A."/>
            <person name="Singer S.W."/>
            <person name="Spatafora J.W."/>
            <person name="Wang M."/>
            <person name="Veneault-Fourrey C."/>
            <person name="Henrissat B."/>
            <person name="Grigoriev I.V."/>
            <person name="Martin F.M."/>
            <person name="Perotto S."/>
        </authorList>
    </citation>
    <scope>NUCLEOTIDE SEQUENCE [LARGE SCALE GENOMIC DNA]</scope>
    <source>
        <strain evidence="2 3">ATCC 22711</strain>
    </source>
</reference>
<evidence type="ECO:0000256" key="1">
    <source>
        <dbReference type="SAM" id="MobiDB-lite"/>
    </source>
</evidence>
<evidence type="ECO:0000313" key="2">
    <source>
        <dbReference type="EMBL" id="PSS28080.1"/>
    </source>
</evidence>
<protein>
    <submittedName>
        <fullName evidence="2">Uncharacterized protein</fullName>
    </submittedName>
</protein>
<feature type="region of interest" description="Disordered" evidence="1">
    <location>
        <begin position="137"/>
        <end position="162"/>
    </location>
</feature>
<dbReference type="EMBL" id="KZ679006">
    <property type="protein sequence ID" value="PSS28080.1"/>
    <property type="molecule type" value="Genomic_DNA"/>
</dbReference>
<gene>
    <name evidence="2" type="ORF">M430DRAFT_38771</name>
</gene>
<dbReference type="InParanoid" id="A0A2T3BF79"/>
<dbReference type="Proteomes" id="UP000241818">
    <property type="component" value="Unassembled WGS sequence"/>
</dbReference>
<dbReference type="AlphaFoldDB" id="A0A2T3BF79"/>
<keyword evidence="3" id="KW-1185">Reference proteome</keyword>
<evidence type="ECO:0000313" key="3">
    <source>
        <dbReference type="Proteomes" id="UP000241818"/>
    </source>
</evidence>
<accession>A0A2T3BF79</accession>
<organism evidence="2 3">
    <name type="scientific">Amorphotheca resinae ATCC 22711</name>
    <dbReference type="NCBI Taxonomy" id="857342"/>
    <lineage>
        <taxon>Eukaryota</taxon>
        <taxon>Fungi</taxon>
        <taxon>Dikarya</taxon>
        <taxon>Ascomycota</taxon>
        <taxon>Pezizomycotina</taxon>
        <taxon>Leotiomycetes</taxon>
        <taxon>Helotiales</taxon>
        <taxon>Amorphothecaceae</taxon>
        <taxon>Amorphotheca</taxon>
    </lineage>
</organism>
<sequence length="162" mass="18201">MDPPPYAPFEPLSYTDFETASIRSAAPSYTSEAPPYVSANSTSPNNGLNSPYIYSSSATSQYHRANITPSLAAFRMPTWSHTQISNPTARHYHSVAQRRATARIVREQATLLAAAVNGKERVALMKRKMELERKTRMLEDPDLVGEQAAEENKQQRLRRFSQ</sequence>
<dbReference type="GeneID" id="36575357"/>
<proteinExistence type="predicted"/>